<protein>
    <recommendedName>
        <fullName evidence="3">MG2 domain-containing protein</fullName>
    </recommendedName>
</protein>
<dbReference type="OrthoDB" id="679547at2"/>
<dbReference type="Proteomes" id="UP000092164">
    <property type="component" value="Unassembled WGS sequence"/>
</dbReference>
<comment type="caution">
    <text evidence="1">The sequence shown here is derived from an EMBL/GenBank/DDBJ whole genome shotgun (WGS) entry which is preliminary data.</text>
</comment>
<evidence type="ECO:0000313" key="1">
    <source>
        <dbReference type="EMBL" id="OBR39368.1"/>
    </source>
</evidence>
<gene>
    <name evidence="1" type="ORF">A9200_17330</name>
</gene>
<sequence length="729" mass="83116">MCGLRPIFKIKKTLLPSDITENLHVGIYDDFGKEMYRKLLRVNNGIAYGDFEIDNAFEKGSYHIIAWTNYLRNFEKLEPFQQQIEILGNATDNELKVTTKTELNVYPESGTLISGAFNYIGIHLKNNFGDHKPIIKLLNDNGEVLVSSISISNEGFGKVGFFINEKQSYFFEIQDSKGNLFTVPFDESFGKIGLSIDNSGKKQFLAKLLLSHETLFENSNENYSLAIVQEDTVFIRDWIVKKNQLAVSINRESIPYGVNKAILFDELQKPIAYRMFFNHSDKSNRVAKINVRHRLNTSRDSLGLTFSTVGPQALEYNMSVSVLPLGTKAYNPQNFLTSSFLVKPYVNGQLTYKYEFSDFNGFQNYDLDIKLMIEGWGKYNWEESLINNDTIQFESEKGISVKGRILDADLTEENQVLLITDVSKAINYEQLRSDKTFETHMALYEDDSLAVTLIGNNGVLRKSNLEINIDSTWKENKIDILKYLDKSKQTVNFLNAYSEDDALSFKRKDSFIALDEAAVKAHKWKDNGLKINSAEFEGVKIGDYEVKRYPSVSSYLRKLGFLIGNDMSTGKMVVKSKSVDMFGSPIVVLLFVDGFGRGEDIALNMPLSRVQNILHDSGKKIFITIMLRDDAYVPPENRNKYIRHFIRNGYAKPNEYFNPGYEDCESVVFKKYGALYWESSVVFSKKESTIIKVPIKNQEGVKVFVEGVSEDGTLISMEKEINLKLKVDN</sequence>
<proteinExistence type="predicted"/>
<dbReference type="RefSeq" id="WP_068484421.1">
    <property type="nucleotide sequence ID" value="NZ_CP018760.1"/>
</dbReference>
<evidence type="ECO:0000313" key="2">
    <source>
        <dbReference type="Proteomes" id="UP000092164"/>
    </source>
</evidence>
<dbReference type="KEGG" id="mart:BTR34_04995"/>
<reference evidence="2" key="1">
    <citation type="submission" date="2016-06" db="EMBL/GenBank/DDBJ databases">
        <authorList>
            <person name="Zhan P."/>
        </authorList>
    </citation>
    <scope>NUCLEOTIDE SEQUENCE [LARGE SCALE GENOMIC DNA]</scope>
    <source>
        <strain evidence="2">T28</strain>
    </source>
</reference>
<dbReference type="EMBL" id="LZFP01000011">
    <property type="protein sequence ID" value="OBR39368.1"/>
    <property type="molecule type" value="Genomic_DNA"/>
</dbReference>
<accession>A0A1B7Z9F9</accession>
<name>A0A1B7Z9F9_9FLAO</name>
<dbReference type="STRING" id="1836467.BTR34_04995"/>
<keyword evidence="2" id="KW-1185">Reference proteome</keyword>
<organism evidence="1 2">
    <name type="scientific">Maribacter hydrothermalis</name>
    <dbReference type="NCBI Taxonomy" id="1836467"/>
    <lineage>
        <taxon>Bacteria</taxon>
        <taxon>Pseudomonadati</taxon>
        <taxon>Bacteroidota</taxon>
        <taxon>Flavobacteriia</taxon>
        <taxon>Flavobacteriales</taxon>
        <taxon>Flavobacteriaceae</taxon>
        <taxon>Maribacter</taxon>
    </lineage>
</organism>
<evidence type="ECO:0008006" key="3">
    <source>
        <dbReference type="Google" id="ProtNLM"/>
    </source>
</evidence>
<dbReference type="AlphaFoldDB" id="A0A1B7Z9F9"/>